<evidence type="ECO:0000256" key="1">
    <source>
        <dbReference type="SAM" id="MobiDB-lite"/>
    </source>
</evidence>
<dbReference type="EMBL" id="JACMRX010000003">
    <property type="protein sequence ID" value="KAF7993481.1"/>
    <property type="molecule type" value="Genomic_DNA"/>
</dbReference>
<dbReference type="AlphaFoldDB" id="A0A834XZ16"/>
<sequence length="153" mass="18060">MMDSQQLIYPHLLSDDNLKEILKNSCIEVLNFNKLDRNKLIEIYKRVALPITQRKYNDRQLGKRLQKLRITRGIKMINFDDKNNLSTNDIEDSSKILPIKNHENNDQQIDKNNVKTINLSNNCDDNKLHKRKNEEIMTSPGSESKKRQKITWP</sequence>
<reference evidence="2 3" key="1">
    <citation type="submission" date="2020-08" db="EMBL/GenBank/DDBJ databases">
        <title>Aphidius gifuensis genome sequencing and assembly.</title>
        <authorList>
            <person name="Du Z."/>
        </authorList>
    </citation>
    <scope>NUCLEOTIDE SEQUENCE [LARGE SCALE GENOMIC DNA]</scope>
    <source>
        <strain evidence="2">YNYX2018</strain>
        <tissue evidence="2">Adults</tissue>
    </source>
</reference>
<evidence type="ECO:0000313" key="3">
    <source>
        <dbReference type="Proteomes" id="UP000639338"/>
    </source>
</evidence>
<evidence type="ECO:0000313" key="2">
    <source>
        <dbReference type="EMBL" id="KAF7993481.1"/>
    </source>
</evidence>
<dbReference type="InterPro" id="IPR024887">
    <property type="entry name" value="Ashwin"/>
</dbReference>
<comment type="caution">
    <text evidence="2">The sequence shown here is derived from an EMBL/GenBank/DDBJ whole genome shotgun (WGS) entry which is preliminary data.</text>
</comment>
<feature type="region of interest" description="Disordered" evidence="1">
    <location>
        <begin position="121"/>
        <end position="153"/>
    </location>
</feature>
<dbReference type="GO" id="GO:0072669">
    <property type="term" value="C:tRNA-splicing ligase complex"/>
    <property type="evidence" value="ECO:0007669"/>
    <property type="project" value="InterPro"/>
</dbReference>
<gene>
    <name evidence="2" type="ORF">HCN44_010076</name>
</gene>
<organism evidence="2 3">
    <name type="scientific">Aphidius gifuensis</name>
    <name type="common">Parasitoid wasp</name>
    <dbReference type="NCBI Taxonomy" id="684658"/>
    <lineage>
        <taxon>Eukaryota</taxon>
        <taxon>Metazoa</taxon>
        <taxon>Ecdysozoa</taxon>
        <taxon>Arthropoda</taxon>
        <taxon>Hexapoda</taxon>
        <taxon>Insecta</taxon>
        <taxon>Pterygota</taxon>
        <taxon>Neoptera</taxon>
        <taxon>Endopterygota</taxon>
        <taxon>Hymenoptera</taxon>
        <taxon>Apocrita</taxon>
        <taxon>Ichneumonoidea</taxon>
        <taxon>Braconidae</taxon>
        <taxon>Aphidiinae</taxon>
        <taxon>Aphidius</taxon>
    </lineage>
</organism>
<dbReference type="Pfam" id="PF15323">
    <property type="entry name" value="Ashwin"/>
    <property type="match status" value="1"/>
</dbReference>
<feature type="compositionally biased region" description="Basic and acidic residues" evidence="1">
    <location>
        <begin position="124"/>
        <end position="135"/>
    </location>
</feature>
<evidence type="ECO:0008006" key="4">
    <source>
        <dbReference type="Google" id="ProtNLM"/>
    </source>
</evidence>
<keyword evidence="3" id="KW-1185">Reference proteome</keyword>
<dbReference type="OrthoDB" id="10071059at2759"/>
<proteinExistence type="predicted"/>
<protein>
    <recommendedName>
        <fullName evidence="4">Ashwin</fullName>
    </recommendedName>
</protein>
<dbReference type="Proteomes" id="UP000639338">
    <property type="component" value="Unassembled WGS sequence"/>
</dbReference>
<dbReference type="GO" id="GO:0048598">
    <property type="term" value="P:embryonic morphogenesis"/>
    <property type="evidence" value="ECO:0007669"/>
    <property type="project" value="InterPro"/>
</dbReference>
<accession>A0A834XZ16</accession>
<name>A0A834XZ16_APHGI</name>